<dbReference type="Pfam" id="PF08849">
    <property type="entry name" value="BrxA"/>
    <property type="match status" value="1"/>
</dbReference>
<dbReference type="Gene3D" id="1.10.3540.10">
    <property type="entry name" value="uncharacterized protein from magnetospirillum magneticum domain"/>
    <property type="match status" value="1"/>
</dbReference>
<evidence type="ECO:0000313" key="2">
    <source>
        <dbReference type="Proteomes" id="UP001569153"/>
    </source>
</evidence>
<evidence type="ECO:0000313" key="1">
    <source>
        <dbReference type="EMBL" id="MEZ8194739.1"/>
    </source>
</evidence>
<protein>
    <submittedName>
        <fullName evidence="1">DUF1819 family protein</fullName>
    </submittedName>
</protein>
<dbReference type="InterPro" id="IPR014948">
    <property type="entry name" value="BrxA"/>
</dbReference>
<sequence length="198" mass="22349">MSDHKRYLGDLIGGSLMLRESQILAGLMLKDPTPSEWNEAIVDENILQKPSAASAKRNASTIKKRLSGLNNRFLEKLAYSGSDEASQLMFAATLINSPLLADFMRTVVVDAKQMYRESLTVDDWHHFWQDRSRLYPALAEMSEASTYKVSQVAFKVIADAGYIDSTKNKQLLNVYVSQDVRELLSEMDHDDVLQAMEL</sequence>
<organism evidence="1 2">
    <name type="scientific">Vibrio cortegadensis</name>
    <dbReference type="NCBI Taxonomy" id="1328770"/>
    <lineage>
        <taxon>Bacteria</taxon>
        <taxon>Pseudomonadati</taxon>
        <taxon>Pseudomonadota</taxon>
        <taxon>Gammaproteobacteria</taxon>
        <taxon>Vibrionales</taxon>
        <taxon>Vibrionaceae</taxon>
        <taxon>Vibrio</taxon>
    </lineage>
</organism>
<dbReference type="RefSeq" id="WP_102376361.1">
    <property type="nucleotide sequence ID" value="NZ_JBGOOT010000004.1"/>
</dbReference>
<dbReference type="Proteomes" id="UP001569153">
    <property type="component" value="Unassembled WGS sequence"/>
</dbReference>
<gene>
    <name evidence="1" type="ORF">ACED38_07540</name>
</gene>
<dbReference type="EMBL" id="JBGOOT010000004">
    <property type="protein sequence ID" value="MEZ8194739.1"/>
    <property type="molecule type" value="Genomic_DNA"/>
</dbReference>
<name>A0ABV4M5C2_9VIBR</name>
<keyword evidence="2" id="KW-1185">Reference proteome</keyword>
<proteinExistence type="predicted"/>
<dbReference type="InterPro" id="IPR023137">
    <property type="entry name" value="BrxA_sf"/>
</dbReference>
<comment type="caution">
    <text evidence="1">The sequence shown here is derived from an EMBL/GenBank/DDBJ whole genome shotgun (WGS) entry which is preliminary data.</text>
</comment>
<accession>A0ABV4M5C2</accession>
<reference evidence="1 2" key="1">
    <citation type="submission" date="2024-06" db="EMBL/GenBank/DDBJ databases">
        <authorList>
            <person name="Steensen K."/>
            <person name="Seneca J."/>
            <person name="Bartlau N."/>
            <person name="Yu A.X."/>
            <person name="Polz M.F."/>
        </authorList>
    </citation>
    <scope>NUCLEOTIDE SEQUENCE [LARGE SCALE GENOMIC DNA]</scope>
    <source>
        <strain evidence="1 2">FF146</strain>
    </source>
</reference>